<reference evidence="2 3" key="1">
    <citation type="journal article" date="2013" name="PLoS ONE">
        <title>Predicting the Proteins of Angomonas deanei, Strigomonas culicis and Their Respective Endosymbionts Reveals New Aspects of the Trypanosomatidae Family.</title>
        <authorList>
            <person name="Motta M.C."/>
            <person name="Martins A.C."/>
            <person name="de Souza S.S."/>
            <person name="Catta-Preta C.M."/>
            <person name="Silva R."/>
            <person name="Klein C.C."/>
            <person name="de Almeida L.G."/>
            <person name="de Lima Cunha O."/>
            <person name="Ciapina L.P."/>
            <person name="Brocchi M."/>
            <person name="Colabardini A.C."/>
            <person name="de Araujo Lima B."/>
            <person name="Machado C.R."/>
            <person name="de Almeida Soares C.M."/>
            <person name="Probst C.M."/>
            <person name="de Menezes C.B."/>
            <person name="Thompson C.E."/>
            <person name="Bartholomeu D.C."/>
            <person name="Gradia D.F."/>
            <person name="Pavoni D.P."/>
            <person name="Grisard E.C."/>
            <person name="Fantinatti-Garboggini F."/>
            <person name="Marchini F.K."/>
            <person name="Rodrigues-Luiz G.F."/>
            <person name="Wagner G."/>
            <person name="Goldman G.H."/>
            <person name="Fietto J.L."/>
            <person name="Elias M.C."/>
            <person name="Goldman M.H."/>
            <person name="Sagot M.F."/>
            <person name="Pereira M."/>
            <person name="Stoco P.H."/>
            <person name="de Mendonca-Neto R.P."/>
            <person name="Teixeira S.M."/>
            <person name="Maciel T.E."/>
            <person name="de Oliveira Mendes T.A."/>
            <person name="Urmenyi T.P."/>
            <person name="de Souza W."/>
            <person name="Schenkman S."/>
            <person name="de Vasconcelos A.T."/>
        </authorList>
    </citation>
    <scope>NUCLEOTIDE SEQUENCE [LARGE SCALE GENOMIC DNA]</scope>
</reference>
<evidence type="ECO:0008006" key="4">
    <source>
        <dbReference type="Google" id="ProtNLM"/>
    </source>
</evidence>
<sequence>MAQRNHGGTTCFNEMDRANAKVVYWNSVANHVKEVPMSLAHVLDLTTAPSVARATFPGMTPFKILSAPDVVRHYVRLPSTRRTAAVSVAFGCFLACMVFPTRDLRGTAAHVSSTTLVPSATTMTAVVRPLRRFGRAVRFVLRLLLLSLGTVLYAKYMRSRLPRAVSISKSLNCSSSPDGPCVVMDNILTVSNSHAGTHADMPFHFSRNSCLIPLDNTHYNGSCVVLDLSVAIRKAEMVTNDRGITASVMEEALAPLDAYIEGRPDFTVWRLLVVTRRVHYTADDVWDAHYAFFYPEAIEYINRRFPHLLLLATDAASMDGEKAAPICDHSHGALLRYGIAILENVDGRPLYGLLEGDTPAPVGVVVGSLLTVMSRTEIYPDSKGCSVLFFPEQTSS</sequence>
<evidence type="ECO:0000256" key="1">
    <source>
        <dbReference type="ARBA" id="ARBA00007865"/>
    </source>
</evidence>
<dbReference type="Gene3D" id="3.50.30.50">
    <property type="entry name" value="Putative cyclase"/>
    <property type="match status" value="1"/>
</dbReference>
<comment type="caution">
    <text evidence="2">The sequence shown here is derived from an EMBL/GenBank/DDBJ whole genome shotgun (WGS) entry which is preliminary data.</text>
</comment>
<name>S9TN13_9TRYP</name>
<dbReference type="GO" id="GO:0019441">
    <property type="term" value="P:L-tryptophan catabolic process to kynurenine"/>
    <property type="evidence" value="ECO:0007669"/>
    <property type="project" value="InterPro"/>
</dbReference>
<keyword evidence="3" id="KW-1185">Reference proteome</keyword>
<dbReference type="Proteomes" id="UP000015354">
    <property type="component" value="Unassembled WGS sequence"/>
</dbReference>
<accession>S9TN13</accession>
<dbReference type="InterPro" id="IPR007325">
    <property type="entry name" value="KFase/CYL"/>
</dbReference>
<dbReference type="EMBL" id="ATMH01009348">
    <property type="protein sequence ID" value="EPY19652.1"/>
    <property type="molecule type" value="Genomic_DNA"/>
</dbReference>
<dbReference type="SUPFAM" id="SSF102198">
    <property type="entry name" value="Putative cyclase"/>
    <property type="match status" value="1"/>
</dbReference>
<dbReference type="Pfam" id="PF04199">
    <property type="entry name" value="Cyclase"/>
    <property type="match status" value="1"/>
</dbReference>
<proteinExistence type="inferred from homology"/>
<evidence type="ECO:0000313" key="2">
    <source>
        <dbReference type="EMBL" id="EPY19652.1"/>
    </source>
</evidence>
<protein>
    <recommendedName>
        <fullName evidence="4">Kynurenine formamidase</fullName>
    </recommendedName>
</protein>
<dbReference type="AlphaFoldDB" id="S9TN13"/>
<dbReference type="GO" id="GO:0004061">
    <property type="term" value="F:arylformamidase activity"/>
    <property type="evidence" value="ECO:0007669"/>
    <property type="project" value="InterPro"/>
</dbReference>
<evidence type="ECO:0000313" key="3">
    <source>
        <dbReference type="Proteomes" id="UP000015354"/>
    </source>
</evidence>
<dbReference type="OrthoDB" id="271512at2759"/>
<dbReference type="InterPro" id="IPR037175">
    <property type="entry name" value="KFase_sf"/>
</dbReference>
<gene>
    <name evidence="2" type="ORF">STCU_09348</name>
</gene>
<comment type="similarity">
    <text evidence="1">Belongs to the Cyclase 1 superfamily.</text>
</comment>
<organism evidence="2 3">
    <name type="scientific">Strigomonas culicis</name>
    <dbReference type="NCBI Taxonomy" id="28005"/>
    <lineage>
        <taxon>Eukaryota</taxon>
        <taxon>Discoba</taxon>
        <taxon>Euglenozoa</taxon>
        <taxon>Kinetoplastea</taxon>
        <taxon>Metakinetoplastina</taxon>
        <taxon>Trypanosomatida</taxon>
        <taxon>Trypanosomatidae</taxon>
        <taxon>Strigomonadinae</taxon>
        <taxon>Strigomonas</taxon>
    </lineage>
</organism>